<dbReference type="Proteomes" id="UP000245207">
    <property type="component" value="Unassembled WGS sequence"/>
</dbReference>
<dbReference type="InterPro" id="IPR008906">
    <property type="entry name" value="HATC_C_dom"/>
</dbReference>
<proteinExistence type="predicted"/>
<dbReference type="SUPFAM" id="SSF53098">
    <property type="entry name" value="Ribonuclease H-like"/>
    <property type="match status" value="1"/>
</dbReference>
<keyword evidence="4" id="KW-1185">Reference proteome</keyword>
<dbReference type="EMBL" id="PKPP01000572">
    <property type="protein sequence ID" value="PWA91098.1"/>
    <property type="molecule type" value="Genomic_DNA"/>
</dbReference>
<gene>
    <name evidence="3" type="ORF">CTI12_AA093950</name>
</gene>
<feature type="domain" description="hAT-like transposase RNase-H fold" evidence="2">
    <location>
        <begin position="1"/>
        <end position="53"/>
    </location>
</feature>
<dbReference type="PANTHER" id="PTHR23272">
    <property type="entry name" value="BED FINGER-RELATED"/>
    <property type="match status" value="1"/>
</dbReference>
<dbReference type="Pfam" id="PF05699">
    <property type="entry name" value="Dimer_Tnp_hAT"/>
    <property type="match status" value="1"/>
</dbReference>
<evidence type="ECO:0000313" key="4">
    <source>
        <dbReference type="Proteomes" id="UP000245207"/>
    </source>
</evidence>
<dbReference type="InterPro" id="IPR012337">
    <property type="entry name" value="RNaseH-like_sf"/>
</dbReference>
<sequence>MALSMKEKYDKYWDNLDNMNFLLHVALVLDPRNKLYYLKYCLGLIYGEPEESEEEMFESDDENLSKKGRVVKCVKYTLNELYKHYKMKGDKENDQNTPVVSSSTPTCVASRLKVDIQSGFGKYMEKREGIKNTKVDIYLRNGTERRDTKFDVLGWWKQNSEKFPILSHVARHVLAMAISTVASKSTFSTSGRVIDKFRSSLTPKTAKSLIGTQDWLRSTT</sequence>
<protein>
    <submittedName>
        <fullName evidence="3">Zinc finger BED domain-containing protein RICESLEEPER 2</fullName>
    </submittedName>
</protein>
<dbReference type="InterPro" id="IPR025525">
    <property type="entry name" value="hAT-like_transposase_RNase-H"/>
</dbReference>
<evidence type="ECO:0000313" key="3">
    <source>
        <dbReference type="EMBL" id="PWA91098.1"/>
    </source>
</evidence>
<dbReference type="GO" id="GO:0003677">
    <property type="term" value="F:DNA binding"/>
    <property type="evidence" value="ECO:0007669"/>
    <property type="project" value="InterPro"/>
</dbReference>
<organism evidence="3 4">
    <name type="scientific">Artemisia annua</name>
    <name type="common">Sweet wormwood</name>
    <dbReference type="NCBI Taxonomy" id="35608"/>
    <lineage>
        <taxon>Eukaryota</taxon>
        <taxon>Viridiplantae</taxon>
        <taxon>Streptophyta</taxon>
        <taxon>Embryophyta</taxon>
        <taxon>Tracheophyta</taxon>
        <taxon>Spermatophyta</taxon>
        <taxon>Magnoliopsida</taxon>
        <taxon>eudicotyledons</taxon>
        <taxon>Gunneridae</taxon>
        <taxon>Pentapetalae</taxon>
        <taxon>asterids</taxon>
        <taxon>campanulids</taxon>
        <taxon>Asterales</taxon>
        <taxon>Asteraceae</taxon>
        <taxon>Asteroideae</taxon>
        <taxon>Anthemideae</taxon>
        <taxon>Artemisiinae</taxon>
        <taxon>Artemisia</taxon>
    </lineage>
</organism>
<evidence type="ECO:0000259" key="1">
    <source>
        <dbReference type="Pfam" id="PF05699"/>
    </source>
</evidence>
<dbReference type="GO" id="GO:0046983">
    <property type="term" value="F:protein dimerization activity"/>
    <property type="evidence" value="ECO:0007669"/>
    <property type="project" value="InterPro"/>
</dbReference>
<name>A0A2U1PZ95_ARTAN</name>
<accession>A0A2U1PZ95</accession>
<feature type="domain" description="HAT C-terminal dimerisation" evidence="1">
    <location>
        <begin position="136"/>
        <end position="216"/>
    </location>
</feature>
<dbReference type="PANTHER" id="PTHR23272:SF184">
    <property type="entry name" value="OS03G0311250 PROTEIN"/>
    <property type="match status" value="1"/>
</dbReference>
<dbReference type="OrthoDB" id="1732950at2759"/>
<evidence type="ECO:0000259" key="2">
    <source>
        <dbReference type="Pfam" id="PF14372"/>
    </source>
</evidence>
<comment type="caution">
    <text evidence="3">The sequence shown here is derived from an EMBL/GenBank/DDBJ whole genome shotgun (WGS) entry which is preliminary data.</text>
</comment>
<reference evidence="3 4" key="1">
    <citation type="journal article" date="2018" name="Mol. Plant">
        <title>The genome of Artemisia annua provides insight into the evolution of Asteraceae family and artemisinin biosynthesis.</title>
        <authorList>
            <person name="Shen Q."/>
            <person name="Zhang L."/>
            <person name="Liao Z."/>
            <person name="Wang S."/>
            <person name="Yan T."/>
            <person name="Shi P."/>
            <person name="Liu M."/>
            <person name="Fu X."/>
            <person name="Pan Q."/>
            <person name="Wang Y."/>
            <person name="Lv Z."/>
            <person name="Lu X."/>
            <person name="Zhang F."/>
            <person name="Jiang W."/>
            <person name="Ma Y."/>
            <person name="Chen M."/>
            <person name="Hao X."/>
            <person name="Li L."/>
            <person name="Tang Y."/>
            <person name="Lv G."/>
            <person name="Zhou Y."/>
            <person name="Sun X."/>
            <person name="Brodelius P.E."/>
            <person name="Rose J.K.C."/>
            <person name="Tang K."/>
        </authorList>
    </citation>
    <scope>NUCLEOTIDE SEQUENCE [LARGE SCALE GENOMIC DNA]</scope>
    <source>
        <strain evidence="4">cv. Huhao1</strain>
        <tissue evidence="3">Leaf</tissue>
    </source>
</reference>
<dbReference type="AlphaFoldDB" id="A0A2U1PZ95"/>
<dbReference type="STRING" id="35608.A0A2U1PZ95"/>
<dbReference type="Pfam" id="PF14372">
    <property type="entry name" value="hAT-like_RNase-H"/>
    <property type="match status" value="1"/>
</dbReference>